<protein>
    <submittedName>
        <fullName evidence="2">Uncharacterized protein</fullName>
    </submittedName>
</protein>
<comment type="caution">
    <text evidence="2">The sequence shown here is derived from an EMBL/GenBank/DDBJ whole genome shotgun (WGS) entry which is preliminary data.</text>
</comment>
<keyword evidence="3" id="KW-1185">Reference proteome</keyword>
<feature type="region of interest" description="Disordered" evidence="1">
    <location>
        <begin position="107"/>
        <end position="155"/>
    </location>
</feature>
<dbReference type="AlphaFoldDB" id="A0A9Q1KFZ0"/>
<sequence length="469" mass="52430">MAFSRSLSTKEMAKYVVRHFEWDRHGMAFPPSPLPKDFQALCPSYELVVEEEAAEDYELPDLSQVIFYAMLLNEAERLGVLHGRALRTLESAFTELRWTRFQTKAELEGSSGAGQQEEGSEVEPAGESSATEGRPPLLTMISNGIHPSGRSSITGEEGKQRMLGMSISPFIIAFPPLYDTMEMAAYVREGDLHVRLIPSPKITTFLRFSLPEAEGAATDFELPEMVQVTFYAMILDEAVELGVVCGFMAEGLKSALVGQRWSRFEAWMSCVDHELRKAQLWQRAVIAEVCGPLNGQEESSGSNGPPPPSSDKDTEQAAEYIRDHFRWSLRDRSALGLRPLPSDYHGLCPRFDLKVATQYTHDSNTLEVVQIGFMPWLYMIPLSWAFHADLPWTAALWKHSSGTITKGSEEPRPLILPFSRQTPGGGQPLLVREGNIKPSSEITPFAFHGLLSRVRPYCGNVVCTYYLYP</sequence>
<name>A0A9Q1KFZ0_9CARY</name>
<accession>A0A9Q1KFZ0</accession>
<evidence type="ECO:0000313" key="3">
    <source>
        <dbReference type="Proteomes" id="UP001153076"/>
    </source>
</evidence>
<gene>
    <name evidence="2" type="ORF">Cgig2_011321</name>
</gene>
<dbReference type="EMBL" id="JAKOGI010000146">
    <property type="protein sequence ID" value="KAJ8442131.1"/>
    <property type="molecule type" value="Genomic_DNA"/>
</dbReference>
<dbReference type="Proteomes" id="UP001153076">
    <property type="component" value="Unassembled WGS sequence"/>
</dbReference>
<proteinExistence type="predicted"/>
<reference evidence="2" key="1">
    <citation type="submission" date="2022-04" db="EMBL/GenBank/DDBJ databases">
        <title>Carnegiea gigantea Genome sequencing and assembly v2.</title>
        <authorList>
            <person name="Copetti D."/>
            <person name="Sanderson M.J."/>
            <person name="Burquez A."/>
            <person name="Wojciechowski M.F."/>
        </authorList>
    </citation>
    <scope>NUCLEOTIDE SEQUENCE</scope>
    <source>
        <strain evidence="2">SGP5-SGP5p</strain>
        <tissue evidence="2">Aerial part</tissue>
    </source>
</reference>
<feature type="region of interest" description="Disordered" evidence="1">
    <location>
        <begin position="293"/>
        <end position="315"/>
    </location>
</feature>
<feature type="compositionally biased region" description="Low complexity" evidence="1">
    <location>
        <begin position="108"/>
        <end position="117"/>
    </location>
</feature>
<evidence type="ECO:0000313" key="2">
    <source>
        <dbReference type="EMBL" id="KAJ8442131.1"/>
    </source>
</evidence>
<evidence type="ECO:0000256" key="1">
    <source>
        <dbReference type="SAM" id="MobiDB-lite"/>
    </source>
</evidence>
<organism evidence="2 3">
    <name type="scientific">Carnegiea gigantea</name>
    <dbReference type="NCBI Taxonomy" id="171969"/>
    <lineage>
        <taxon>Eukaryota</taxon>
        <taxon>Viridiplantae</taxon>
        <taxon>Streptophyta</taxon>
        <taxon>Embryophyta</taxon>
        <taxon>Tracheophyta</taxon>
        <taxon>Spermatophyta</taxon>
        <taxon>Magnoliopsida</taxon>
        <taxon>eudicotyledons</taxon>
        <taxon>Gunneridae</taxon>
        <taxon>Pentapetalae</taxon>
        <taxon>Caryophyllales</taxon>
        <taxon>Cactineae</taxon>
        <taxon>Cactaceae</taxon>
        <taxon>Cactoideae</taxon>
        <taxon>Echinocereeae</taxon>
        <taxon>Carnegiea</taxon>
    </lineage>
</organism>